<comment type="caution">
    <text evidence="2">The sequence shown here is derived from an EMBL/GenBank/DDBJ whole genome shotgun (WGS) entry which is preliminary data.</text>
</comment>
<dbReference type="SUPFAM" id="SSF49998">
    <property type="entry name" value="Amine oxidase catalytic domain"/>
    <property type="match status" value="1"/>
</dbReference>
<dbReference type="GO" id="GO:0009308">
    <property type="term" value="P:amine metabolic process"/>
    <property type="evidence" value="ECO:0007669"/>
    <property type="project" value="InterPro"/>
</dbReference>
<dbReference type="GO" id="GO:0048038">
    <property type="term" value="F:quinone binding"/>
    <property type="evidence" value="ECO:0007669"/>
    <property type="project" value="InterPro"/>
</dbReference>
<protein>
    <recommendedName>
        <fullName evidence="1">Copper amine oxidase catalytic domain-containing protein</fullName>
    </recommendedName>
</protein>
<sequence length="548" mass="61576">MGERSELIVEVVPFGPDQETMNQLRSICENHPSIQPFLRGTRHLMLSFELLNLEDIPGNKTLNHPKSSKPTPPSNFLATYYDYTNNRTVIATGPIHDPGCISASQLDTQPLPSTEEFELAVNIVRDHPELGCLIREKLVRPYRAMPALIDTELPDGRIERTLAVGLLPVKEDSEETTQNNGAPLHQIVGVNMIKRKVILYETGAPPFSTASDQICQPPPDANQPTARRGTLGQTQVRVLQGNTEVWSFLAVRPAASSGIVGSGIELRDVLYRGKKVLSRAHVPILNVRYDNDVCGPYRDWQWQEGRIEAIGTDIAPGFRMCSTPARTILDTGSDTGNFLGVAIYVEGEEIVLVSELEAGWYRYISEWRLHNNGTIRPRFGFSAIANSCTCNPHTHHVYWRFDFDIRTEGNNVIQEINERPSTGTSIFRTLNYEIRRSRDSFHNRQWLISNKSTGEGYTLIPGKNDGSADSFGVGDVWLLRYHSSELDDGQGFTTDLNKARANLNKFLNREYINGQDIVVWYAAHFRHDETSGEDVAHILGPELIPRNW</sequence>
<dbReference type="EMBL" id="VDGI01000014">
    <property type="protein sequence ID" value="TQR19392.1"/>
    <property type="molecule type" value="Genomic_DNA"/>
</dbReference>
<dbReference type="OrthoDB" id="2985529at2"/>
<organism evidence="2 3">
    <name type="scientific">Psychrobacillus vulpis</name>
    <dbReference type="NCBI Taxonomy" id="2325572"/>
    <lineage>
        <taxon>Bacteria</taxon>
        <taxon>Bacillati</taxon>
        <taxon>Bacillota</taxon>
        <taxon>Bacilli</taxon>
        <taxon>Bacillales</taxon>
        <taxon>Bacillaceae</taxon>
        <taxon>Psychrobacillus</taxon>
    </lineage>
</organism>
<accession>A0A544TPQ8</accession>
<dbReference type="RefSeq" id="WP_142643089.1">
    <property type="nucleotide sequence ID" value="NZ_VDGI01000014.1"/>
</dbReference>
<name>A0A544TPQ8_9BACI</name>
<keyword evidence="3" id="KW-1185">Reference proteome</keyword>
<gene>
    <name evidence="2" type="ORF">FG384_13285</name>
</gene>
<dbReference type="GO" id="GO:0005507">
    <property type="term" value="F:copper ion binding"/>
    <property type="evidence" value="ECO:0007669"/>
    <property type="project" value="InterPro"/>
</dbReference>
<dbReference type="InterPro" id="IPR036460">
    <property type="entry name" value="Cu_amine_oxidase_C_sf"/>
</dbReference>
<dbReference type="Gene3D" id="2.70.98.20">
    <property type="entry name" value="Copper amine oxidase, catalytic domain"/>
    <property type="match status" value="1"/>
</dbReference>
<dbReference type="AlphaFoldDB" id="A0A544TPQ8"/>
<dbReference type="InterPro" id="IPR015798">
    <property type="entry name" value="Cu_amine_oxidase_C"/>
</dbReference>
<dbReference type="Proteomes" id="UP000316626">
    <property type="component" value="Unassembled WGS sequence"/>
</dbReference>
<reference evidence="2 3" key="1">
    <citation type="submission" date="2019-06" db="EMBL/GenBank/DDBJ databases">
        <title>Psychrobacillus vulpis sp. nov., a new species isolated from feces of a red fox that inhabits in The Tablas de Daimiel Natural Park, Albacete, Spain.</title>
        <authorList>
            <person name="Rodriguez M."/>
            <person name="Reina J.C."/>
            <person name="Bejar V."/>
            <person name="Llamas I."/>
        </authorList>
    </citation>
    <scope>NUCLEOTIDE SEQUENCE [LARGE SCALE GENOMIC DNA]</scope>
    <source>
        <strain evidence="2 3">Z8</strain>
    </source>
</reference>
<evidence type="ECO:0000313" key="2">
    <source>
        <dbReference type="EMBL" id="TQR19392.1"/>
    </source>
</evidence>
<dbReference type="Pfam" id="PF01179">
    <property type="entry name" value="Cu_amine_oxid"/>
    <property type="match status" value="1"/>
</dbReference>
<evidence type="ECO:0000259" key="1">
    <source>
        <dbReference type="Pfam" id="PF01179"/>
    </source>
</evidence>
<proteinExistence type="predicted"/>
<feature type="domain" description="Copper amine oxidase catalytic" evidence="1">
    <location>
        <begin position="383"/>
        <end position="527"/>
    </location>
</feature>
<evidence type="ECO:0000313" key="3">
    <source>
        <dbReference type="Proteomes" id="UP000316626"/>
    </source>
</evidence>
<dbReference type="GO" id="GO:0008131">
    <property type="term" value="F:primary methylamine oxidase activity"/>
    <property type="evidence" value="ECO:0007669"/>
    <property type="project" value="InterPro"/>
</dbReference>